<keyword evidence="3" id="KW-1185">Reference proteome</keyword>
<feature type="region of interest" description="Disordered" evidence="1">
    <location>
        <begin position="209"/>
        <end position="237"/>
    </location>
</feature>
<evidence type="ECO:0000256" key="1">
    <source>
        <dbReference type="SAM" id="MobiDB-lite"/>
    </source>
</evidence>
<gene>
    <name evidence="2" type="ordered locus">plu3694</name>
</gene>
<dbReference type="STRING" id="243265.plu3694"/>
<dbReference type="Proteomes" id="UP000002514">
    <property type="component" value="Chromosome"/>
</dbReference>
<proteinExistence type="predicted"/>
<dbReference type="EMBL" id="BX571871">
    <property type="protein sequence ID" value="CAE16067.1"/>
    <property type="molecule type" value="Genomic_DNA"/>
</dbReference>
<protein>
    <submittedName>
        <fullName evidence="2">Photorhabdus luminescens subsp. laumondii TTO1 complete genome segment 13/17</fullName>
    </submittedName>
</protein>
<organism evidence="2 3">
    <name type="scientific">Photorhabdus laumondii subsp. laumondii (strain DSM 15139 / CIP 105565 / TT01)</name>
    <name type="common">Photorhabdus luminescens subsp. laumondii</name>
    <dbReference type="NCBI Taxonomy" id="243265"/>
    <lineage>
        <taxon>Bacteria</taxon>
        <taxon>Pseudomonadati</taxon>
        <taxon>Pseudomonadota</taxon>
        <taxon>Gammaproteobacteria</taxon>
        <taxon>Enterobacterales</taxon>
        <taxon>Morganellaceae</taxon>
        <taxon>Photorhabdus</taxon>
    </lineage>
</organism>
<accession>Q7N114</accession>
<dbReference type="HOGENOM" id="CLU_1169804_0_0_6"/>
<evidence type="ECO:0000313" key="2">
    <source>
        <dbReference type="EMBL" id="CAE16067.1"/>
    </source>
</evidence>
<reference evidence="3" key="1">
    <citation type="journal article" date="2003" name="Nat. Biotechnol.">
        <title>The genome sequence of the entomopathogenic bacterium Photorhabdus luminescens.</title>
        <authorList>
            <person name="Duchaud E."/>
            <person name="Rusniok C."/>
            <person name="Frangeul L."/>
            <person name="Buchrieser C."/>
            <person name="Givaudan A."/>
            <person name="Taourit S."/>
            <person name="Bocs S."/>
            <person name="Boursaux-Eude C."/>
            <person name="Chandler M."/>
            <person name="Charles J.-F."/>
            <person name="Dassa E."/>
            <person name="Derose R."/>
            <person name="Derzelle S."/>
            <person name="Freyssinet G."/>
            <person name="Gaudriault S."/>
            <person name="Medigue C."/>
            <person name="Lanois A."/>
            <person name="Powell K."/>
            <person name="Siguier P."/>
            <person name="Vincent R."/>
            <person name="Wingate V."/>
            <person name="Zouine M."/>
            <person name="Glaser P."/>
            <person name="Boemare N."/>
            <person name="Danchin A."/>
            <person name="Kunst F."/>
        </authorList>
    </citation>
    <scope>NUCLEOTIDE SEQUENCE [LARGE SCALE GENOMIC DNA]</scope>
    <source>
        <strain evidence="3">DSM 15139 / CIP 105565 / TT01</strain>
    </source>
</reference>
<name>Q7N114_PHOLL</name>
<dbReference type="AlphaFoldDB" id="Q7N114"/>
<dbReference type="KEGG" id="plu:plu3694"/>
<evidence type="ECO:0000313" key="3">
    <source>
        <dbReference type="Proteomes" id="UP000002514"/>
    </source>
</evidence>
<sequence length="237" mass="25722">MINQITILLCTLGRVAVAEIHHFLLIADISVYHILDHLFAAFAFTGAGLMRKTVQLIHAQIVILNNNPFHCEVDRQTPIFPMPSASYHPFFPMGVHRRTQNPLTRFSPPKAGFSRRTLVSVAPSSATGERRPTRLGGGCPFCGRGRHRARKRRPCDALRHCGFGLRMTLHDHAVLFCSGKPPGAARGGDGEHGNEQGACDCEPGAASAAGLGRGEVNERRPQADLPSGLLAGRWHGS</sequence>